<evidence type="ECO:0000313" key="1">
    <source>
        <dbReference type="EMBL" id="KAI0051561.1"/>
    </source>
</evidence>
<proteinExistence type="predicted"/>
<protein>
    <submittedName>
        <fullName evidence="1">Uncharacterized protein</fullName>
    </submittedName>
</protein>
<dbReference type="EMBL" id="MU275851">
    <property type="protein sequence ID" value="KAI0051561.1"/>
    <property type="molecule type" value="Genomic_DNA"/>
</dbReference>
<accession>A0ACB8S655</accession>
<comment type="caution">
    <text evidence="1">The sequence shown here is derived from an EMBL/GenBank/DDBJ whole genome shotgun (WGS) entry which is preliminary data.</text>
</comment>
<gene>
    <name evidence="1" type="ORF">FA95DRAFT_237241</name>
</gene>
<organism evidence="1 2">
    <name type="scientific">Auriscalpium vulgare</name>
    <dbReference type="NCBI Taxonomy" id="40419"/>
    <lineage>
        <taxon>Eukaryota</taxon>
        <taxon>Fungi</taxon>
        <taxon>Dikarya</taxon>
        <taxon>Basidiomycota</taxon>
        <taxon>Agaricomycotina</taxon>
        <taxon>Agaricomycetes</taxon>
        <taxon>Russulales</taxon>
        <taxon>Auriscalpiaceae</taxon>
        <taxon>Auriscalpium</taxon>
    </lineage>
</organism>
<reference evidence="1" key="1">
    <citation type="submission" date="2021-02" db="EMBL/GenBank/DDBJ databases">
        <authorList>
            <consortium name="DOE Joint Genome Institute"/>
            <person name="Ahrendt S."/>
            <person name="Looney B.P."/>
            <person name="Miyauchi S."/>
            <person name="Morin E."/>
            <person name="Drula E."/>
            <person name="Courty P.E."/>
            <person name="Chicoki N."/>
            <person name="Fauchery L."/>
            <person name="Kohler A."/>
            <person name="Kuo A."/>
            <person name="Labutti K."/>
            <person name="Pangilinan J."/>
            <person name="Lipzen A."/>
            <person name="Riley R."/>
            <person name="Andreopoulos W."/>
            <person name="He G."/>
            <person name="Johnson J."/>
            <person name="Barry K.W."/>
            <person name="Grigoriev I.V."/>
            <person name="Nagy L."/>
            <person name="Hibbett D."/>
            <person name="Henrissat B."/>
            <person name="Matheny P.B."/>
            <person name="Labbe J."/>
            <person name="Martin F."/>
        </authorList>
    </citation>
    <scope>NUCLEOTIDE SEQUENCE</scope>
    <source>
        <strain evidence="1">FP105234-sp</strain>
    </source>
</reference>
<sequence>MPPTHIHRQATRDLIHLLERFGTSSEQVQERYNLRLKLCDIFTSEPDLGDRFDVQDVSMHTYAADISPAPMEFVLVDRQHSDTLPPETKATELPSLYDSSRVASLLRSAGFDGVLHSVATDRRGQEFKTTSRGRIARDNGLPWPKDAVMSQAEEIAYPIVFIARSPVRFHLSMPAPALSRTIGFLRAQKAIGPHVPSLFAALYIWIRSWGVQELSPVALYLLFIRFLQV</sequence>
<name>A0ACB8S655_9AGAM</name>
<evidence type="ECO:0000313" key="2">
    <source>
        <dbReference type="Proteomes" id="UP000814033"/>
    </source>
</evidence>
<reference evidence="1" key="2">
    <citation type="journal article" date="2022" name="New Phytol.">
        <title>Evolutionary transition to the ectomycorrhizal habit in the genomes of a hyperdiverse lineage of mushroom-forming fungi.</title>
        <authorList>
            <person name="Looney B."/>
            <person name="Miyauchi S."/>
            <person name="Morin E."/>
            <person name="Drula E."/>
            <person name="Courty P.E."/>
            <person name="Kohler A."/>
            <person name="Kuo A."/>
            <person name="LaButti K."/>
            <person name="Pangilinan J."/>
            <person name="Lipzen A."/>
            <person name="Riley R."/>
            <person name="Andreopoulos W."/>
            <person name="He G."/>
            <person name="Johnson J."/>
            <person name="Nolan M."/>
            <person name="Tritt A."/>
            <person name="Barry K.W."/>
            <person name="Grigoriev I.V."/>
            <person name="Nagy L.G."/>
            <person name="Hibbett D."/>
            <person name="Henrissat B."/>
            <person name="Matheny P.B."/>
            <person name="Labbe J."/>
            <person name="Martin F.M."/>
        </authorList>
    </citation>
    <scope>NUCLEOTIDE SEQUENCE</scope>
    <source>
        <strain evidence="1">FP105234-sp</strain>
    </source>
</reference>
<keyword evidence="2" id="KW-1185">Reference proteome</keyword>
<dbReference type="Proteomes" id="UP000814033">
    <property type="component" value="Unassembled WGS sequence"/>
</dbReference>